<organism evidence="3 4">
    <name type="scientific">Streptococcus varani</name>
    <dbReference type="NCBI Taxonomy" id="1608583"/>
    <lineage>
        <taxon>Bacteria</taxon>
        <taxon>Bacillati</taxon>
        <taxon>Bacillota</taxon>
        <taxon>Bacilli</taxon>
        <taxon>Lactobacillales</taxon>
        <taxon>Streptococcaceae</taxon>
        <taxon>Streptococcus</taxon>
    </lineage>
</organism>
<evidence type="ECO:0000313" key="4">
    <source>
        <dbReference type="Proteomes" id="UP000198604"/>
    </source>
</evidence>
<dbReference type="GO" id="GO:0005198">
    <property type="term" value="F:structural molecule activity"/>
    <property type="evidence" value="ECO:0007669"/>
    <property type="project" value="InterPro"/>
</dbReference>
<proteinExistence type="predicted"/>
<evidence type="ECO:0000256" key="1">
    <source>
        <dbReference type="SAM" id="Coils"/>
    </source>
</evidence>
<reference evidence="4" key="1">
    <citation type="submission" date="2015-03" db="EMBL/GenBank/DDBJ databases">
        <authorList>
            <person name="Urmite Genomes"/>
        </authorList>
    </citation>
    <scope>NUCLEOTIDE SEQUENCE [LARGE SCALE GENOMIC DNA]</scope>
    <source>
        <strain evidence="4">FF10</strain>
    </source>
</reference>
<keyword evidence="1" id="KW-0175">Coiled coil</keyword>
<dbReference type="EMBL" id="CTEN01000001">
    <property type="protein sequence ID" value="CQR23775.1"/>
    <property type="molecule type" value="Genomic_DNA"/>
</dbReference>
<dbReference type="OrthoDB" id="3197444at2"/>
<dbReference type="STRING" id="1608583.BN1356_00142"/>
<sequence>MADDKKKPIKLNDEQLMLDASQVADIYHQLTLDLFDQVIDRIKERGSASLDDNPYIWQLEKMNEMGLLNEDNLKLISDRSGIAEEQFRYVIQNEGYKIYNDTKQQLLEATGGGTFVSNSLIQNSLAAYVNQTMGDINNLINTTLPKSVIGAYQSIIEEATAKVVTGLATSDKAISDTVMKWAKKGFYGFTDSQGKNWKADTYARQVIKSTAWRVYREVRMAPAEELGIDTYYYSKKSTAREMCAPLQHQIVTTGVARTEKGERILALSDYGYGTAGGCLGINCTHEITPFVVGANYKPELGEDVKDLTPEQAIENANVQAKQRALERSIRQSKEFLHVAEKLGDQELIDKYKSRVRVQQGAMRDYLRQNPFLHRDYAREKYYDDPFTKAEKEVKVRRELAKLEKHRAEQKEMREKFISAVESGIIKTEINNEHFERHIRGTKGYEEYLAQNLSNGKHPPSYLTITKEECQALIDRYAGNGQFKYNPKSTKMQEIISQNKPIGTYIDPRTGEVIENATDFRIHYSKTGSHIVPTIKGKGDRK</sequence>
<dbReference type="Proteomes" id="UP000198604">
    <property type="component" value="Unassembled WGS sequence"/>
</dbReference>
<dbReference type="RefSeq" id="WP_093649527.1">
    <property type="nucleotide sequence ID" value="NZ_CTEN01000001.1"/>
</dbReference>
<dbReference type="AlphaFoldDB" id="A0A0E4H3D0"/>
<dbReference type="Pfam" id="PF06152">
    <property type="entry name" value="Phage_min_cap2"/>
    <property type="match status" value="1"/>
</dbReference>
<gene>
    <name evidence="3" type="ORF">BN1356_00142</name>
</gene>
<evidence type="ECO:0000259" key="2">
    <source>
        <dbReference type="Pfam" id="PF15542"/>
    </source>
</evidence>
<dbReference type="Pfam" id="PF15542">
    <property type="entry name" value="Ntox50"/>
    <property type="match status" value="1"/>
</dbReference>
<accession>A0A0E4H3D0</accession>
<dbReference type="InterPro" id="IPR029100">
    <property type="entry name" value="Ntox50"/>
</dbReference>
<dbReference type="InterPro" id="IPR009319">
    <property type="entry name" value="Phage_A118_VSP1"/>
</dbReference>
<keyword evidence="4" id="KW-1185">Reference proteome</keyword>
<feature type="domain" description="Bacterial toxin 50" evidence="2">
    <location>
        <begin position="429"/>
        <end position="532"/>
    </location>
</feature>
<evidence type="ECO:0000313" key="3">
    <source>
        <dbReference type="EMBL" id="CQR23775.1"/>
    </source>
</evidence>
<feature type="coiled-coil region" evidence="1">
    <location>
        <begin position="388"/>
        <end position="415"/>
    </location>
</feature>
<protein>
    <submittedName>
        <fullName evidence="3">Minor capsid protein</fullName>
    </submittedName>
</protein>
<name>A0A0E4H3D0_9STRE</name>